<evidence type="ECO:0000313" key="2">
    <source>
        <dbReference type="Proteomes" id="UP001458415"/>
    </source>
</evidence>
<name>A0ABV1VVQ0_9ACTN</name>
<organism evidence="1 2">
    <name type="scientific">Streptomyces carpinensis</name>
    <dbReference type="NCBI Taxonomy" id="66369"/>
    <lineage>
        <taxon>Bacteria</taxon>
        <taxon>Bacillati</taxon>
        <taxon>Actinomycetota</taxon>
        <taxon>Actinomycetes</taxon>
        <taxon>Kitasatosporales</taxon>
        <taxon>Streptomycetaceae</taxon>
        <taxon>Streptomyces</taxon>
    </lineage>
</organism>
<proteinExistence type="predicted"/>
<evidence type="ECO:0008006" key="3">
    <source>
        <dbReference type="Google" id="ProtNLM"/>
    </source>
</evidence>
<comment type="caution">
    <text evidence="1">The sequence shown here is derived from an EMBL/GenBank/DDBJ whole genome shotgun (WGS) entry which is preliminary data.</text>
</comment>
<protein>
    <recommendedName>
        <fullName evidence="3">DNA-binding protein</fullName>
    </recommendedName>
</protein>
<reference evidence="1 2" key="1">
    <citation type="submission" date="2024-06" db="EMBL/GenBank/DDBJ databases">
        <title>The Natural Products Discovery Center: Release of the First 8490 Sequenced Strains for Exploring Actinobacteria Biosynthetic Diversity.</title>
        <authorList>
            <person name="Kalkreuter E."/>
            <person name="Kautsar S.A."/>
            <person name="Yang D."/>
            <person name="Bader C.D."/>
            <person name="Teijaro C.N."/>
            <person name="Fluegel L."/>
            <person name="Davis C.M."/>
            <person name="Simpson J.R."/>
            <person name="Lauterbach L."/>
            <person name="Steele A.D."/>
            <person name="Gui C."/>
            <person name="Meng S."/>
            <person name="Li G."/>
            <person name="Viehrig K."/>
            <person name="Ye F."/>
            <person name="Su P."/>
            <person name="Kiefer A.F."/>
            <person name="Nichols A."/>
            <person name="Cepeda A.J."/>
            <person name="Yan W."/>
            <person name="Fan B."/>
            <person name="Jiang Y."/>
            <person name="Adhikari A."/>
            <person name="Zheng C.-J."/>
            <person name="Schuster L."/>
            <person name="Cowan T.M."/>
            <person name="Smanski M.J."/>
            <person name="Chevrette M.G."/>
            <person name="De Carvalho L.P.S."/>
            <person name="Shen B."/>
        </authorList>
    </citation>
    <scope>NUCLEOTIDE SEQUENCE [LARGE SCALE GENOMIC DNA]</scope>
    <source>
        <strain evidence="1 2">NPDC000634</strain>
    </source>
</reference>
<sequence length="113" mass="12579">MTAWTRTHCVCVEVRNLDYDEAAAALKIKRRWLEDNISRLPHQKYGKNEAVFCHCDLRVIQSMYAVLPPEAEAVINPPADEAAAQIPDTNTPSVLTLAAIKPAQGRRRAAARV</sequence>
<dbReference type="Proteomes" id="UP001458415">
    <property type="component" value="Unassembled WGS sequence"/>
</dbReference>
<evidence type="ECO:0000313" key="1">
    <source>
        <dbReference type="EMBL" id="MER6976003.1"/>
    </source>
</evidence>
<dbReference type="RefSeq" id="WP_086727029.1">
    <property type="nucleotide sequence ID" value="NZ_MUBM01000165.1"/>
</dbReference>
<dbReference type="EMBL" id="JBEPCU010000019">
    <property type="protein sequence ID" value="MER6976003.1"/>
    <property type="molecule type" value="Genomic_DNA"/>
</dbReference>
<accession>A0ABV1VVQ0</accession>
<keyword evidence="2" id="KW-1185">Reference proteome</keyword>
<gene>
    <name evidence="1" type="ORF">ABT317_02845</name>
</gene>